<gene>
    <name evidence="1" type="ORF">IPN75_04410</name>
</gene>
<organism evidence="1 2">
    <name type="scientific">Candidatus Dechloromonas phosphorivorans</name>
    <dbReference type="NCBI Taxonomy" id="2899244"/>
    <lineage>
        <taxon>Bacteria</taxon>
        <taxon>Pseudomonadati</taxon>
        <taxon>Pseudomonadota</taxon>
        <taxon>Betaproteobacteria</taxon>
        <taxon>Rhodocyclales</taxon>
        <taxon>Azonexaceae</taxon>
        <taxon>Dechloromonas</taxon>
    </lineage>
</organism>
<dbReference type="AlphaFoldDB" id="A0A9D7LSM9"/>
<proteinExistence type="predicted"/>
<dbReference type="SUPFAM" id="SSF81301">
    <property type="entry name" value="Nucleotidyltransferase"/>
    <property type="match status" value="1"/>
</dbReference>
<reference evidence="1" key="1">
    <citation type="submission" date="2020-10" db="EMBL/GenBank/DDBJ databases">
        <title>Connecting structure to function with the recovery of over 1000 high-quality activated sludge metagenome-assembled genomes encoding full-length rRNA genes using long-read sequencing.</title>
        <authorList>
            <person name="Singleton C.M."/>
            <person name="Petriglieri F."/>
            <person name="Kristensen J.M."/>
            <person name="Kirkegaard R.H."/>
            <person name="Michaelsen T.Y."/>
            <person name="Andersen M.H."/>
            <person name="Karst S.M."/>
            <person name="Dueholm M.S."/>
            <person name="Nielsen P.H."/>
            <person name="Albertsen M."/>
        </authorList>
    </citation>
    <scope>NUCLEOTIDE SEQUENCE</scope>
    <source>
        <strain evidence="1">OdNE_18-Q3-R46-58_BAT3C.305</strain>
    </source>
</reference>
<accession>A0A9D7LSM9</accession>
<dbReference type="Proteomes" id="UP000808146">
    <property type="component" value="Unassembled WGS sequence"/>
</dbReference>
<dbReference type="CDD" id="cd05403">
    <property type="entry name" value="NT_KNTase_like"/>
    <property type="match status" value="1"/>
</dbReference>
<dbReference type="Gene3D" id="3.30.460.10">
    <property type="entry name" value="Beta Polymerase, domain 2"/>
    <property type="match status" value="1"/>
</dbReference>
<comment type="caution">
    <text evidence="1">The sequence shown here is derived from an EMBL/GenBank/DDBJ whole genome shotgun (WGS) entry which is preliminary data.</text>
</comment>
<dbReference type="EMBL" id="JADKBR010000003">
    <property type="protein sequence ID" value="MBK8889677.1"/>
    <property type="molecule type" value="Genomic_DNA"/>
</dbReference>
<dbReference type="InterPro" id="IPR043519">
    <property type="entry name" value="NT_sf"/>
</dbReference>
<name>A0A9D7LSM9_9RHOO</name>
<sequence>MRLTAEQASIIRQAAQKVLGQQVLIRLFGSRAKDDLKGGDIDLYFETNNVIDNRAQAICKLQGALMLTLGDRKIDILLKDARTPESALFKIARETGVML</sequence>
<evidence type="ECO:0000313" key="2">
    <source>
        <dbReference type="Proteomes" id="UP000808146"/>
    </source>
</evidence>
<protein>
    <submittedName>
        <fullName evidence="1">Nucleotidyltransferase domain-containing protein</fullName>
    </submittedName>
</protein>
<evidence type="ECO:0000313" key="1">
    <source>
        <dbReference type="EMBL" id="MBK8889677.1"/>
    </source>
</evidence>